<evidence type="ECO:0000313" key="3">
    <source>
        <dbReference type="Proteomes" id="UP001239267"/>
    </source>
</evidence>
<keyword evidence="1" id="KW-0812">Transmembrane</keyword>
<comment type="caution">
    <text evidence="2">The sequence shown here is derived from an EMBL/GenBank/DDBJ whole genome shotgun (WGS) entry which is preliminary data.</text>
</comment>
<proteinExistence type="predicted"/>
<feature type="transmembrane region" description="Helical" evidence="1">
    <location>
        <begin position="152"/>
        <end position="175"/>
    </location>
</feature>
<reference evidence="2 3" key="1">
    <citation type="submission" date="2023-07" db="EMBL/GenBank/DDBJ databases">
        <title>Sorghum-associated microbial communities from plants grown in Nebraska, USA.</title>
        <authorList>
            <person name="Schachtman D."/>
        </authorList>
    </citation>
    <scope>NUCLEOTIDE SEQUENCE [LARGE SCALE GENOMIC DNA]</scope>
    <source>
        <strain evidence="2 3">DS1001</strain>
    </source>
</reference>
<accession>A0AAJ1WEL9</accession>
<feature type="transmembrane region" description="Helical" evidence="1">
    <location>
        <begin position="78"/>
        <end position="98"/>
    </location>
</feature>
<keyword evidence="1" id="KW-1133">Transmembrane helix</keyword>
<dbReference type="AlphaFoldDB" id="A0AAJ1WEL9"/>
<dbReference type="EMBL" id="JAUSTB010000001">
    <property type="protein sequence ID" value="MDQ0144750.1"/>
    <property type="molecule type" value="Genomic_DNA"/>
</dbReference>
<dbReference type="RefSeq" id="WP_307357070.1">
    <property type="nucleotide sequence ID" value="NZ_JAUSTB010000001.1"/>
</dbReference>
<evidence type="ECO:0000313" key="2">
    <source>
        <dbReference type="EMBL" id="MDQ0144750.1"/>
    </source>
</evidence>
<protein>
    <submittedName>
        <fullName evidence="2">Membrane protein</fullName>
    </submittedName>
</protein>
<dbReference type="Proteomes" id="UP001239267">
    <property type="component" value="Unassembled WGS sequence"/>
</dbReference>
<gene>
    <name evidence="2" type="ORF">J2T23_000624</name>
</gene>
<feature type="transmembrane region" description="Helical" evidence="1">
    <location>
        <begin position="119"/>
        <end position="140"/>
    </location>
</feature>
<sequence>MTGPLPEVRWPADQPQHPLDYWLSPELAQVSAPEAPSRLRVLADAQGTVAAGWSGAIGVGAFLVLAGAYITVLAGSPVWVIVLSLAGAALSTLGMISWKQVRRTLPGSSRLVTRGPGSARGGILMVTVLDAIVAAIFIIGSPSAATNGSAGTLLGAYLLFTALLTVCILIPSVVLGRARQSFRQRIQTDAGLRAAVEQDLATWRDPYGNAGYGPL</sequence>
<keyword evidence="1" id="KW-0472">Membrane</keyword>
<evidence type="ECO:0000256" key="1">
    <source>
        <dbReference type="SAM" id="Phobius"/>
    </source>
</evidence>
<name>A0AAJ1WEL9_9MICC</name>
<keyword evidence="3" id="KW-1185">Reference proteome</keyword>
<feature type="transmembrane region" description="Helical" evidence="1">
    <location>
        <begin position="48"/>
        <end position="72"/>
    </location>
</feature>
<organism evidence="2 3">
    <name type="scientific">Pseudarthrobacter niigatensis</name>
    <dbReference type="NCBI Taxonomy" id="369935"/>
    <lineage>
        <taxon>Bacteria</taxon>
        <taxon>Bacillati</taxon>
        <taxon>Actinomycetota</taxon>
        <taxon>Actinomycetes</taxon>
        <taxon>Micrococcales</taxon>
        <taxon>Micrococcaceae</taxon>
        <taxon>Pseudarthrobacter</taxon>
    </lineage>
</organism>